<accession>A0A4R6WN67</accession>
<sequence length="111" mass="12257">MKKSIFKPLLAAGTLLLAAVLAMAPAPALRAEDDDEDHETARKALEQGEILPLGQVLALIERDFQGDVVEIELERKTGNWIYDIEIIDADGRVREVEIDAKSGDVLKVEFD</sequence>
<keyword evidence="4" id="KW-1185">Reference proteome</keyword>
<dbReference type="Proteomes" id="UP000295783">
    <property type="component" value="Unassembled WGS sequence"/>
</dbReference>
<feature type="domain" description="PepSY" evidence="2">
    <location>
        <begin position="51"/>
        <end position="109"/>
    </location>
</feature>
<dbReference type="AlphaFoldDB" id="A0A4R6WN67"/>
<dbReference type="EMBL" id="SNYW01000008">
    <property type="protein sequence ID" value="TDQ82353.1"/>
    <property type="molecule type" value="Genomic_DNA"/>
</dbReference>
<dbReference type="Gene3D" id="3.10.450.40">
    <property type="match status" value="1"/>
</dbReference>
<evidence type="ECO:0000313" key="4">
    <source>
        <dbReference type="Proteomes" id="UP000295783"/>
    </source>
</evidence>
<comment type="caution">
    <text evidence="3">The sequence shown here is derived from an EMBL/GenBank/DDBJ whole genome shotgun (WGS) entry which is preliminary data.</text>
</comment>
<dbReference type="OrthoDB" id="7856745at2"/>
<dbReference type="Pfam" id="PF03413">
    <property type="entry name" value="PepSY"/>
    <property type="match status" value="1"/>
</dbReference>
<dbReference type="InterPro" id="IPR025711">
    <property type="entry name" value="PepSY"/>
</dbReference>
<keyword evidence="1" id="KW-0732">Signal</keyword>
<feature type="chain" id="PRO_5020505933" evidence="1">
    <location>
        <begin position="31"/>
        <end position="111"/>
    </location>
</feature>
<name>A0A4R6WN67_9PROT</name>
<feature type="signal peptide" evidence="1">
    <location>
        <begin position="1"/>
        <end position="30"/>
    </location>
</feature>
<organism evidence="3 4">
    <name type="scientific">Dongia mobilis</name>
    <dbReference type="NCBI Taxonomy" id="578943"/>
    <lineage>
        <taxon>Bacteria</taxon>
        <taxon>Pseudomonadati</taxon>
        <taxon>Pseudomonadota</taxon>
        <taxon>Alphaproteobacteria</taxon>
        <taxon>Rhodospirillales</taxon>
        <taxon>Dongiaceae</taxon>
        <taxon>Dongia</taxon>
    </lineage>
</organism>
<protein>
    <submittedName>
        <fullName evidence="3">Peptidase YpeB-like protein</fullName>
    </submittedName>
</protein>
<dbReference type="RefSeq" id="WP_133613642.1">
    <property type="nucleotide sequence ID" value="NZ_SNYW01000008.1"/>
</dbReference>
<reference evidence="3 4" key="1">
    <citation type="submission" date="2019-03" db="EMBL/GenBank/DDBJ databases">
        <title>Genomic Encyclopedia of Type Strains, Phase III (KMG-III): the genomes of soil and plant-associated and newly described type strains.</title>
        <authorList>
            <person name="Whitman W."/>
        </authorList>
    </citation>
    <scope>NUCLEOTIDE SEQUENCE [LARGE SCALE GENOMIC DNA]</scope>
    <source>
        <strain evidence="3 4">CGMCC 1.7660</strain>
    </source>
</reference>
<evidence type="ECO:0000313" key="3">
    <source>
        <dbReference type="EMBL" id="TDQ82353.1"/>
    </source>
</evidence>
<gene>
    <name evidence="3" type="ORF">A8950_2176</name>
</gene>
<evidence type="ECO:0000256" key="1">
    <source>
        <dbReference type="SAM" id="SignalP"/>
    </source>
</evidence>
<proteinExistence type="predicted"/>
<evidence type="ECO:0000259" key="2">
    <source>
        <dbReference type="Pfam" id="PF03413"/>
    </source>
</evidence>